<feature type="transmembrane region" description="Helical" evidence="2">
    <location>
        <begin position="73"/>
        <end position="90"/>
    </location>
</feature>
<evidence type="ECO:0008006" key="4">
    <source>
        <dbReference type="Google" id="ProtNLM"/>
    </source>
</evidence>
<dbReference type="GO" id="GO:0008654">
    <property type="term" value="P:phospholipid biosynthetic process"/>
    <property type="evidence" value="ECO:0007669"/>
    <property type="project" value="InterPro"/>
</dbReference>
<feature type="transmembrane region" description="Helical" evidence="2">
    <location>
        <begin position="136"/>
        <end position="156"/>
    </location>
</feature>
<dbReference type="InterPro" id="IPR048254">
    <property type="entry name" value="CDP_ALCOHOL_P_TRANSF_CS"/>
</dbReference>
<keyword evidence="2" id="KW-0812">Transmembrane</keyword>
<evidence type="ECO:0000256" key="1">
    <source>
        <dbReference type="ARBA" id="ARBA00022679"/>
    </source>
</evidence>
<dbReference type="EMBL" id="UINC01045473">
    <property type="protein sequence ID" value="SVB52275.1"/>
    <property type="molecule type" value="Genomic_DNA"/>
</dbReference>
<dbReference type="GO" id="GO:0016020">
    <property type="term" value="C:membrane"/>
    <property type="evidence" value="ECO:0007669"/>
    <property type="project" value="InterPro"/>
</dbReference>
<proteinExistence type="predicted"/>
<gene>
    <name evidence="3" type="ORF">METZ01_LOCUS205129</name>
</gene>
<keyword evidence="1" id="KW-0808">Transferase</keyword>
<organism evidence="3">
    <name type="scientific">marine metagenome</name>
    <dbReference type="NCBI Taxonomy" id="408172"/>
    <lineage>
        <taxon>unclassified sequences</taxon>
        <taxon>metagenomes</taxon>
        <taxon>ecological metagenomes</taxon>
    </lineage>
</organism>
<accession>A0A382EPH3</accession>
<dbReference type="InterPro" id="IPR043130">
    <property type="entry name" value="CDP-OH_PTrfase_TM_dom"/>
</dbReference>
<keyword evidence="2" id="KW-0472">Membrane</keyword>
<protein>
    <recommendedName>
        <fullName evidence="4">CDP-alcohol phosphatidyltransferase</fullName>
    </recommendedName>
</protein>
<dbReference type="InterPro" id="IPR000462">
    <property type="entry name" value="CDP-OH_P_trans"/>
</dbReference>
<feature type="non-terminal residue" evidence="3">
    <location>
        <position position="240"/>
    </location>
</feature>
<dbReference type="Gene3D" id="1.20.120.1760">
    <property type="match status" value="1"/>
</dbReference>
<dbReference type="Pfam" id="PF01066">
    <property type="entry name" value="CDP-OH_P_transf"/>
    <property type="match status" value="1"/>
</dbReference>
<reference evidence="3" key="1">
    <citation type="submission" date="2018-05" db="EMBL/GenBank/DDBJ databases">
        <authorList>
            <person name="Lanie J.A."/>
            <person name="Ng W.-L."/>
            <person name="Kazmierczak K.M."/>
            <person name="Andrzejewski T.M."/>
            <person name="Davidsen T.M."/>
            <person name="Wayne K.J."/>
            <person name="Tettelin H."/>
            <person name="Glass J.I."/>
            <person name="Rusch D."/>
            <person name="Podicherti R."/>
            <person name="Tsui H.-C.T."/>
            <person name="Winkler M.E."/>
        </authorList>
    </citation>
    <scope>NUCLEOTIDE SEQUENCE</scope>
</reference>
<feature type="transmembrane region" description="Helical" evidence="2">
    <location>
        <begin position="205"/>
        <end position="235"/>
    </location>
</feature>
<dbReference type="AlphaFoldDB" id="A0A382EPH3"/>
<evidence type="ECO:0000313" key="3">
    <source>
        <dbReference type="EMBL" id="SVB52275.1"/>
    </source>
</evidence>
<sequence>MNMMLQEIKRRYKAMKTRQAKDWWTLTFCDPVSWAILSVVGDWKWITPWGLTVLSLFIRIWGAVFIALGDGNASLWGVVLIQFGVVMDHMDGNLARYRNITSLTGAFMDRIFDGLSFLAIISGLGWVAVKQGSPTYLLFLAPLTGAFYLMICYMYWSYAYYELKEFGKSKIVNPGAIVTDLSEVPTWKIILTGQYRIMNFHHIDYYFWVSISVLAGKPALGVWLLFTILGINMLLRFKLR</sequence>
<dbReference type="GO" id="GO:0016780">
    <property type="term" value="F:phosphotransferase activity, for other substituted phosphate groups"/>
    <property type="evidence" value="ECO:0007669"/>
    <property type="project" value="InterPro"/>
</dbReference>
<evidence type="ECO:0000256" key="2">
    <source>
        <dbReference type="SAM" id="Phobius"/>
    </source>
</evidence>
<name>A0A382EPH3_9ZZZZ</name>
<dbReference type="PROSITE" id="PS00379">
    <property type="entry name" value="CDP_ALCOHOL_P_TRANSF"/>
    <property type="match status" value="1"/>
</dbReference>
<keyword evidence="2" id="KW-1133">Transmembrane helix</keyword>
<feature type="transmembrane region" description="Helical" evidence="2">
    <location>
        <begin position="110"/>
        <end position="129"/>
    </location>
</feature>